<sequence length="65" mass="7120">MRFVTRWLGFALLVSSCAAIQARVYLGNESLAMRDFGTLRGKRVGLLTNPSGVDGRGRSVIDILH</sequence>
<evidence type="ECO:0000313" key="1">
    <source>
        <dbReference type="EMBL" id="SVE09703.1"/>
    </source>
</evidence>
<dbReference type="EMBL" id="UINC01193881">
    <property type="protein sequence ID" value="SVE09703.1"/>
    <property type="molecule type" value="Genomic_DNA"/>
</dbReference>
<dbReference type="AlphaFoldDB" id="A0A383AQ11"/>
<gene>
    <name evidence="1" type="ORF">METZ01_LOCUS462557</name>
</gene>
<protein>
    <recommendedName>
        <fullName evidence="2">DUF1343 domain-containing protein</fullName>
    </recommendedName>
</protein>
<feature type="non-terminal residue" evidence="1">
    <location>
        <position position="65"/>
    </location>
</feature>
<dbReference type="Gene3D" id="3.40.50.12170">
    <property type="entry name" value="Uncharacterised protein PF07075, DUF1343"/>
    <property type="match status" value="1"/>
</dbReference>
<reference evidence="1" key="1">
    <citation type="submission" date="2018-05" db="EMBL/GenBank/DDBJ databases">
        <authorList>
            <person name="Lanie J.A."/>
            <person name="Ng W.-L."/>
            <person name="Kazmierczak K.M."/>
            <person name="Andrzejewski T.M."/>
            <person name="Davidsen T.M."/>
            <person name="Wayne K.J."/>
            <person name="Tettelin H."/>
            <person name="Glass J.I."/>
            <person name="Rusch D."/>
            <person name="Podicherti R."/>
            <person name="Tsui H.-C.T."/>
            <person name="Winkler M.E."/>
        </authorList>
    </citation>
    <scope>NUCLEOTIDE SEQUENCE</scope>
</reference>
<dbReference type="PROSITE" id="PS51257">
    <property type="entry name" value="PROKAR_LIPOPROTEIN"/>
    <property type="match status" value="1"/>
</dbReference>
<evidence type="ECO:0008006" key="2">
    <source>
        <dbReference type="Google" id="ProtNLM"/>
    </source>
</evidence>
<name>A0A383AQ11_9ZZZZ</name>
<organism evidence="1">
    <name type="scientific">marine metagenome</name>
    <dbReference type="NCBI Taxonomy" id="408172"/>
    <lineage>
        <taxon>unclassified sequences</taxon>
        <taxon>metagenomes</taxon>
        <taxon>ecological metagenomes</taxon>
    </lineage>
</organism>
<proteinExistence type="predicted"/>
<accession>A0A383AQ11</accession>